<dbReference type="STRING" id="403935.SAMN05216481_104384"/>
<dbReference type="SUPFAM" id="SSF81923">
    <property type="entry name" value="Double Clp-N motif"/>
    <property type="match status" value="1"/>
</dbReference>
<organism evidence="2 3">
    <name type="scientific">Streptomyces radiopugnans</name>
    <dbReference type="NCBI Taxonomy" id="403935"/>
    <lineage>
        <taxon>Bacteria</taxon>
        <taxon>Bacillati</taxon>
        <taxon>Actinomycetota</taxon>
        <taxon>Actinomycetes</taxon>
        <taxon>Kitasatosporales</taxon>
        <taxon>Streptomycetaceae</taxon>
        <taxon>Streptomyces</taxon>
    </lineage>
</organism>
<evidence type="ECO:0000313" key="3">
    <source>
        <dbReference type="Proteomes" id="UP000199055"/>
    </source>
</evidence>
<evidence type="ECO:0000313" key="2">
    <source>
        <dbReference type="EMBL" id="SEQ19225.1"/>
    </source>
</evidence>
<dbReference type="InterPro" id="IPR036628">
    <property type="entry name" value="Clp_N_dom_sf"/>
</dbReference>
<dbReference type="AlphaFoldDB" id="A0A1H9E0N2"/>
<name>A0A1H9E0N2_9ACTN</name>
<accession>A0A1H9E0N2</accession>
<dbReference type="Gene3D" id="1.10.1780.10">
    <property type="entry name" value="Clp, N-terminal domain"/>
    <property type="match status" value="1"/>
</dbReference>
<dbReference type="EMBL" id="FOET01000004">
    <property type="protein sequence ID" value="SEQ19225.1"/>
    <property type="molecule type" value="Genomic_DNA"/>
</dbReference>
<reference evidence="2 3" key="1">
    <citation type="submission" date="2016-10" db="EMBL/GenBank/DDBJ databases">
        <authorList>
            <person name="de Groot N.N."/>
        </authorList>
    </citation>
    <scope>NUCLEOTIDE SEQUENCE [LARGE SCALE GENOMIC DNA]</scope>
    <source>
        <strain evidence="2 3">CGMCC 4.3519</strain>
    </source>
</reference>
<evidence type="ECO:0008006" key="4">
    <source>
        <dbReference type="Google" id="ProtNLM"/>
    </source>
</evidence>
<protein>
    <recommendedName>
        <fullName evidence="4">Clp amino terminal domain-containing protein, pathogenicity island component</fullName>
    </recommendedName>
</protein>
<feature type="region of interest" description="Disordered" evidence="1">
    <location>
        <begin position="1"/>
        <end position="28"/>
    </location>
</feature>
<gene>
    <name evidence="2" type="ORF">SAMN05216481_104384</name>
</gene>
<evidence type="ECO:0000256" key="1">
    <source>
        <dbReference type="SAM" id="MobiDB-lite"/>
    </source>
</evidence>
<keyword evidence="3" id="KW-1185">Reference proteome</keyword>
<sequence length="218" mass="21796">MPGRRRGDGVGSVHSHTSRPAPAGRRPEVCAALGPGPAAALSSARRRAGRAGDRHVDTAHLLHGLVESDQAVREALGGTARLTRVLGYLAQRSIGYGLRWQRAVEGAAGEAGAEPAAAPGGAPGCSPAAAAALEGALRRARARGGVRVEGTDLLDALLADPCCRAVEVLRRAGAVPGPAPVSAASACAPACASASDPVGAAARIAGVRPLRICQGRSR</sequence>
<proteinExistence type="predicted"/>
<dbReference type="Proteomes" id="UP000199055">
    <property type="component" value="Unassembled WGS sequence"/>
</dbReference>